<dbReference type="InterPro" id="IPR015797">
    <property type="entry name" value="NUDIX_hydrolase-like_dom_sf"/>
</dbReference>
<dbReference type="GO" id="GO:0046872">
    <property type="term" value="F:metal ion binding"/>
    <property type="evidence" value="ECO:0007669"/>
    <property type="project" value="UniProtKB-KW"/>
</dbReference>
<organism evidence="8 9">
    <name type="scientific">Marivibrio halodurans</name>
    <dbReference type="NCBI Taxonomy" id="2039722"/>
    <lineage>
        <taxon>Bacteria</taxon>
        <taxon>Pseudomonadati</taxon>
        <taxon>Pseudomonadota</taxon>
        <taxon>Alphaproteobacteria</taxon>
        <taxon>Rhodospirillales</taxon>
        <taxon>Rhodospirillaceae</taxon>
        <taxon>Marivibrio</taxon>
    </lineage>
</organism>
<comment type="cofactor">
    <cofactor evidence="1">
        <name>Mn(2+)</name>
        <dbReference type="ChEBI" id="CHEBI:29035"/>
    </cofactor>
</comment>
<accession>A0A8J7RXD0</accession>
<evidence type="ECO:0000256" key="4">
    <source>
        <dbReference type="ARBA" id="ARBA00022801"/>
    </source>
</evidence>
<dbReference type="AlphaFoldDB" id="A0A8J7RXD0"/>
<dbReference type="Gene3D" id="3.90.79.10">
    <property type="entry name" value="Nucleoside Triphosphate Pyrophosphohydrolase"/>
    <property type="match status" value="1"/>
</dbReference>
<dbReference type="Pfam" id="PF00293">
    <property type="entry name" value="NUDIX"/>
    <property type="match status" value="1"/>
</dbReference>
<keyword evidence="6" id="KW-0464">Manganese</keyword>
<comment type="cofactor">
    <cofactor evidence="2">
        <name>Mg(2+)</name>
        <dbReference type="ChEBI" id="CHEBI:18420"/>
    </cofactor>
</comment>
<name>A0A8J7RXD0_9PROT</name>
<dbReference type="PANTHER" id="PTHR12992:SF11">
    <property type="entry name" value="MITOCHONDRIAL COENZYME A DIPHOSPHATASE NUDT8"/>
    <property type="match status" value="1"/>
</dbReference>
<evidence type="ECO:0000256" key="3">
    <source>
        <dbReference type="ARBA" id="ARBA00022723"/>
    </source>
</evidence>
<dbReference type="CDD" id="cd03426">
    <property type="entry name" value="NUDIX_CoAse_Nudt7"/>
    <property type="match status" value="1"/>
</dbReference>
<dbReference type="InterPro" id="IPR045121">
    <property type="entry name" value="CoAse"/>
</dbReference>
<dbReference type="PANTHER" id="PTHR12992">
    <property type="entry name" value="NUDIX HYDROLASE"/>
    <property type="match status" value="1"/>
</dbReference>
<sequence length="202" mass="22474">MEAETIIARLEAARRAARPRRGDADLNPDMAPTRPTLIPAAVLVPIILHPSRPTVLLTRRTDHLTDHAGQISFPGGKVDPGDADARAAALRETREEVGIAPERIEIVGDLDPYVTRTGFQVEPIVGFLRPPVAPRPDPFEVAEVFEVPLSFLIDRRNHQRHSREFEGRTRHFYAMPYDRHYIWGATAGMLVNLADVLEGVAP</sequence>
<evidence type="ECO:0000256" key="2">
    <source>
        <dbReference type="ARBA" id="ARBA00001946"/>
    </source>
</evidence>
<dbReference type="SUPFAM" id="SSF55811">
    <property type="entry name" value="Nudix"/>
    <property type="match status" value="1"/>
</dbReference>
<protein>
    <submittedName>
        <fullName evidence="8">CoA pyrophosphatase</fullName>
    </submittedName>
</protein>
<keyword evidence="3" id="KW-0479">Metal-binding</keyword>
<evidence type="ECO:0000256" key="6">
    <source>
        <dbReference type="ARBA" id="ARBA00023211"/>
    </source>
</evidence>
<feature type="domain" description="Nudix hydrolase" evidence="7">
    <location>
        <begin position="37"/>
        <end position="169"/>
    </location>
</feature>
<evidence type="ECO:0000256" key="5">
    <source>
        <dbReference type="ARBA" id="ARBA00022842"/>
    </source>
</evidence>
<proteinExistence type="predicted"/>
<keyword evidence="9" id="KW-1185">Reference proteome</keyword>
<reference evidence="8" key="1">
    <citation type="submission" date="2021-04" db="EMBL/GenBank/DDBJ databases">
        <authorList>
            <person name="Zhang D.-C."/>
        </authorList>
    </citation>
    <scope>NUCLEOTIDE SEQUENCE</scope>
    <source>
        <strain evidence="8">CGMCC 1.15697</strain>
    </source>
</reference>
<evidence type="ECO:0000313" key="8">
    <source>
        <dbReference type="EMBL" id="MBP5856280.1"/>
    </source>
</evidence>
<gene>
    <name evidence="8" type="ORF">KAJ83_04620</name>
</gene>
<dbReference type="PROSITE" id="PS51462">
    <property type="entry name" value="NUDIX"/>
    <property type="match status" value="1"/>
</dbReference>
<evidence type="ECO:0000256" key="1">
    <source>
        <dbReference type="ARBA" id="ARBA00001936"/>
    </source>
</evidence>
<comment type="caution">
    <text evidence="8">The sequence shown here is derived from an EMBL/GenBank/DDBJ whole genome shotgun (WGS) entry which is preliminary data.</text>
</comment>
<dbReference type="InterPro" id="IPR000086">
    <property type="entry name" value="NUDIX_hydrolase_dom"/>
</dbReference>
<dbReference type="NCBIfam" id="NF007980">
    <property type="entry name" value="PRK10707.1"/>
    <property type="match status" value="1"/>
</dbReference>
<evidence type="ECO:0000259" key="7">
    <source>
        <dbReference type="PROSITE" id="PS51462"/>
    </source>
</evidence>
<dbReference type="EMBL" id="JAGMWN010000002">
    <property type="protein sequence ID" value="MBP5856280.1"/>
    <property type="molecule type" value="Genomic_DNA"/>
</dbReference>
<keyword evidence="5" id="KW-0460">Magnesium</keyword>
<evidence type="ECO:0000313" key="9">
    <source>
        <dbReference type="Proteomes" id="UP000672602"/>
    </source>
</evidence>
<dbReference type="Proteomes" id="UP000672602">
    <property type="component" value="Unassembled WGS sequence"/>
</dbReference>
<keyword evidence="4" id="KW-0378">Hydrolase</keyword>
<dbReference type="GO" id="GO:0010945">
    <property type="term" value="F:coenzyme A diphosphatase activity"/>
    <property type="evidence" value="ECO:0007669"/>
    <property type="project" value="InterPro"/>
</dbReference>